<proteinExistence type="predicted"/>
<dbReference type="EMBL" id="JANUCP010000002">
    <property type="protein sequence ID" value="MCS3918781.1"/>
    <property type="molecule type" value="Genomic_DNA"/>
</dbReference>
<accession>A0ABT2ELG3</accession>
<dbReference type="RefSeq" id="WP_259094822.1">
    <property type="nucleotide sequence ID" value="NZ_CP130454.1"/>
</dbReference>
<comment type="caution">
    <text evidence="2">The sequence shown here is derived from an EMBL/GenBank/DDBJ whole genome shotgun (WGS) entry which is preliminary data.</text>
</comment>
<name>A0ABT2ELG3_9BACT</name>
<keyword evidence="1" id="KW-1133">Transmembrane helix</keyword>
<evidence type="ECO:0000256" key="1">
    <source>
        <dbReference type="SAM" id="Phobius"/>
    </source>
</evidence>
<keyword evidence="1" id="KW-0472">Membrane</keyword>
<organism evidence="2 3">
    <name type="scientific">Candidatus Fervidibacter sacchari</name>
    <dbReference type="NCBI Taxonomy" id="1448929"/>
    <lineage>
        <taxon>Bacteria</taxon>
        <taxon>Candidatus Fervidibacterota</taxon>
        <taxon>Candidatus Fervidibacter</taxon>
    </lineage>
</organism>
<gene>
    <name evidence="2" type="ORF">M2350_001181</name>
</gene>
<dbReference type="Proteomes" id="UP001204798">
    <property type="component" value="Unassembled WGS sequence"/>
</dbReference>
<sequence>MSWRYVFYLCFALFCLDTIYSAIDLMGLTSSKTKILSISRVETTMKEPEWIWLDPEQRTPDIFRPKRRVIAPFYYWLIMPIFWLLLTIYSLVWFILEKKEFDEKIAKLLAYVSIIGLLIFCSLFGWYYYKLEWSIWNGLYNVR</sequence>
<protein>
    <submittedName>
        <fullName evidence="2">Membrane protein</fullName>
    </submittedName>
</protein>
<evidence type="ECO:0000313" key="2">
    <source>
        <dbReference type="EMBL" id="MCS3918781.1"/>
    </source>
</evidence>
<keyword evidence="1" id="KW-0812">Transmembrane</keyword>
<keyword evidence="3" id="KW-1185">Reference proteome</keyword>
<feature type="transmembrane region" description="Helical" evidence="1">
    <location>
        <begin position="73"/>
        <end position="96"/>
    </location>
</feature>
<evidence type="ECO:0000313" key="3">
    <source>
        <dbReference type="Proteomes" id="UP001204798"/>
    </source>
</evidence>
<feature type="transmembrane region" description="Helical" evidence="1">
    <location>
        <begin position="108"/>
        <end position="129"/>
    </location>
</feature>
<reference evidence="2 3" key="1">
    <citation type="submission" date="2022-08" db="EMBL/GenBank/DDBJ databases">
        <title>Bacterial and archaeal communities from various locations to study Microbial Dark Matter (Phase II).</title>
        <authorList>
            <person name="Stepanauskas R."/>
        </authorList>
    </citation>
    <scope>NUCLEOTIDE SEQUENCE [LARGE SCALE GENOMIC DNA]</scope>
    <source>
        <strain evidence="2 3">PD1</strain>
    </source>
</reference>